<keyword evidence="2" id="KW-1185">Reference proteome</keyword>
<proteinExistence type="predicted"/>
<sequence length="560" mass="61103">MVTDWKSLATAKREAILQSIPPKWRIAKIPTAEEQKDVTGAYAQEFLSQKEIEITETDAVGIAEKVAAGQWSAVDVTEAFCHRASLAHQLLNCLHETFFDAALADAKALDAYYAEHKKTKGPLHGVPVSLKDQFHVKNVETTMGYVGWIGTFEGKKEDPRQGTYESELVRELRELGAVLYCKTSVPHTLMAGETVNNIIGYTWNPKDRFLCSGGSSGGEGALIGFRGSPLGLGTDIGGSIRIPAGFNGLFGIRPSAGRLPYEGMANSMDGQNSVLSVVGPLATTARSVKLMVQSLLSQSPWLYDPLVVEMPWRQEQEDDVWNTANSALGEFTFGVLKTDGVVNPQPPVARAVQMVVKAIEKAGHKVIPWESPDHHAGITTTLKTWTFDGGKDVHDAFALSGEPIAEQISMSYGNAPTDQKTASDIAANNVAQRQWKKKYLDAWNSTASATGTGNPIDAIICPLAPYPAARPKGYRWYAYTVWVNGLDYTSVVVPVTNADKNIDKYEPGYTPVSDHDKTAFEDYDAEIYDGAHVSVQLVGRRFQEEKMLALAEYVGQLLGK</sequence>
<evidence type="ECO:0000313" key="2">
    <source>
        <dbReference type="Proteomes" id="UP001172386"/>
    </source>
</evidence>
<accession>A0ACC2ZNL0</accession>
<protein>
    <submittedName>
        <fullName evidence="1">Uncharacterized protein</fullName>
    </submittedName>
</protein>
<evidence type="ECO:0000313" key="1">
    <source>
        <dbReference type="EMBL" id="KAJ9649196.1"/>
    </source>
</evidence>
<dbReference type="Proteomes" id="UP001172386">
    <property type="component" value="Unassembled WGS sequence"/>
</dbReference>
<reference evidence="1" key="1">
    <citation type="submission" date="2022-10" db="EMBL/GenBank/DDBJ databases">
        <title>Culturing micro-colonial fungi from biological soil crusts in the Mojave desert and describing Neophaeococcomyces mojavensis, and introducing the new genera and species Taxawa tesnikishii.</title>
        <authorList>
            <person name="Kurbessoian T."/>
            <person name="Stajich J.E."/>
        </authorList>
    </citation>
    <scope>NUCLEOTIDE SEQUENCE</scope>
    <source>
        <strain evidence="1">JES_112</strain>
    </source>
</reference>
<dbReference type="EMBL" id="JAPDRQ010000443">
    <property type="protein sequence ID" value="KAJ9649196.1"/>
    <property type="molecule type" value="Genomic_DNA"/>
</dbReference>
<gene>
    <name evidence="1" type="ORF">H2198_010895</name>
</gene>
<comment type="caution">
    <text evidence="1">The sequence shown here is derived from an EMBL/GenBank/DDBJ whole genome shotgun (WGS) entry which is preliminary data.</text>
</comment>
<name>A0ACC2ZNL0_9EURO</name>
<organism evidence="1 2">
    <name type="scientific">Neophaeococcomyces mojaviensis</name>
    <dbReference type="NCBI Taxonomy" id="3383035"/>
    <lineage>
        <taxon>Eukaryota</taxon>
        <taxon>Fungi</taxon>
        <taxon>Dikarya</taxon>
        <taxon>Ascomycota</taxon>
        <taxon>Pezizomycotina</taxon>
        <taxon>Eurotiomycetes</taxon>
        <taxon>Chaetothyriomycetidae</taxon>
        <taxon>Chaetothyriales</taxon>
        <taxon>Chaetothyriales incertae sedis</taxon>
        <taxon>Neophaeococcomyces</taxon>
    </lineage>
</organism>